<comment type="caution">
    <text evidence="10">The sequence shown here is derived from an EMBL/GenBank/DDBJ whole genome shotgun (WGS) entry which is preliminary data.</text>
</comment>
<dbReference type="EMBL" id="JACHNU010000001">
    <property type="protein sequence ID" value="MBB4660503.1"/>
    <property type="molecule type" value="Genomic_DNA"/>
</dbReference>
<dbReference type="AlphaFoldDB" id="A0A840I8C7"/>
<dbReference type="Proteomes" id="UP000585272">
    <property type="component" value="Unassembled WGS sequence"/>
</dbReference>
<evidence type="ECO:0000256" key="2">
    <source>
        <dbReference type="ARBA" id="ARBA00005193"/>
    </source>
</evidence>
<proteinExistence type="inferred from homology"/>
<dbReference type="InterPro" id="IPR026029">
    <property type="entry name" value="MLI_dom"/>
</dbReference>
<dbReference type="EC" id="5.3.3.4" evidence="5 8"/>
<evidence type="ECO:0000256" key="1">
    <source>
        <dbReference type="ARBA" id="ARBA00001739"/>
    </source>
</evidence>
<evidence type="ECO:0000259" key="9">
    <source>
        <dbReference type="Pfam" id="PF02426"/>
    </source>
</evidence>
<keyword evidence="7 8" id="KW-0413">Isomerase</keyword>
<evidence type="ECO:0000256" key="4">
    <source>
        <dbReference type="ARBA" id="ARBA00011365"/>
    </source>
</evidence>
<reference evidence="10 11" key="1">
    <citation type="submission" date="2020-08" db="EMBL/GenBank/DDBJ databases">
        <title>Genomic Encyclopedia of Archaeal and Bacterial Type Strains, Phase II (KMG-II): from individual species to whole genera.</title>
        <authorList>
            <person name="Goeker M."/>
        </authorList>
    </citation>
    <scope>NUCLEOTIDE SEQUENCE [LARGE SCALE GENOMIC DNA]</scope>
    <source>
        <strain evidence="10 11">DSM 23288</strain>
    </source>
</reference>
<evidence type="ECO:0000256" key="7">
    <source>
        <dbReference type="ARBA" id="ARBA00023235"/>
    </source>
</evidence>
<evidence type="ECO:0000256" key="8">
    <source>
        <dbReference type="PIRNR" id="PIRNR001486"/>
    </source>
</evidence>
<comment type="similarity">
    <text evidence="3 8">Belongs to the muconolactone Delta-isomerase family.</text>
</comment>
<evidence type="ECO:0000313" key="11">
    <source>
        <dbReference type="Proteomes" id="UP000585272"/>
    </source>
</evidence>
<comment type="pathway">
    <text evidence="2 8">Aromatic compound metabolism; beta-ketoadipate pathway; 5-oxo-4,5-dihydro-2-furylacetate from catechol: step 3/3.</text>
</comment>
<keyword evidence="6 8" id="KW-0058">Aromatic hydrocarbons catabolism</keyword>
<protein>
    <recommendedName>
        <fullName evidence="5 8">Muconolactone Delta-isomerase</fullName>
        <shortName evidence="8">MIase</shortName>
        <ecNumber evidence="5 8">5.3.3.4</ecNumber>
    </recommendedName>
</protein>
<organism evidence="10 11">
    <name type="scientific">Conexibacter arvalis</name>
    <dbReference type="NCBI Taxonomy" id="912552"/>
    <lineage>
        <taxon>Bacteria</taxon>
        <taxon>Bacillati</taxon>
        <taxon>Actinomycetota</taxon>
        <taxon>Thermoleophilia</taxon>
        <taxon>Solirubrobacterales</taxon>
        <taxon>Conexibacteraceae</taxon>
        <taxon>Conexibacter</taxon>
    </lineage>
</organism>
<dbReference type="PIRSF" id="PIRSF001486">
    <property type="entry name" value="CatC"/>
    <property type="match status" value="1"/>
</dbReference>
<dbReference type="GO" id="GO:0016159">
    <property type="term" value="F:muconolactone delta-isomerase activity"/>
    <property type="evidence" value="ECO:0007669"/>
    <property type="project" value="UniProtKB-EC"/>
</dbReference>
<dbReference type="GO" id="GO:0042952">
    <property type="term" value="P:beta-ketoadipate pathway"/>
    <property type="evidence" value="ECO:0007669"/>
    <property type="project" value="UniProtKB-UniPathway"/>
</dbReference>
<evidence type="ECO:0000256" key="3">
    <source>
        <dbReference type="ARBA" id="ARBA00010882"/>
    </source>
</evidence>
<keyword evidence="11" id="KW-1185">Reference proteome</keyword>
<dbReference type="RefSeq" id="WP_183337895.1">
    <property type="nucleotide sequence ID" value="NZ_JACHNU010000001.1"/>
</dbReference>
<comment type="subunit">
    <text evidence="4">Homodecamer.</text>
</comment>
<dbReference type="UniPathway" id="UPA00157">
    <property type="reaction ID" value="UER00260"/>
</dbReference>
<comment type="catalytic activity">
    <reaction evidence="1 8">
        <text>(S)-muconolactone = (4,5-dihydro-5-oxofuran-2-yl)-acetate</text>
        <dbReference type="Rhea" id="RHEA:12348"/>
        <dbReference type="ChEBI" id="CHEBI:58425"/>
        <dbReference type="ChEBI" id="CHEBI:58736"/>
        <dbReference type="EC" id="5.3.3.4"/>
    </reaction>
</comment>
<dbReference type="Gene3D" id="3.30.70.1060">
    <property type="entry name" value="Dimeric alpha+beta barrel"/>
    <property type="match status" value="1"/>
</dbReference>
<sequence length="93" mass="10170">MEFLVRIDVALPPELPAARRAELLAAEREHGLALRRSGAIERIWRLPGGLRNVGVWVADDATQLHELICGLPLHPWAQIEVTALATHPLEAGG</sequence>
<dbReference type="InterPro" id="IPR011008">
    <property type="entry name" value="Dimeric_a/b-barrel"/>
</dbReference>
<evidence type="ECO:0000256" key="5">
    <source>
        <dbReference type="ARBA" id="ARBA00012070"/>
    </source>
</evidence>
<gene>
    <name evidence="10" type="ORF">BDZ31_000076</name>
</gene>
<evidence type="ECO:0000256" key="6">
    <source>
        <dbReference type="ARBA" id="ARBA00022797"/>
    </source>
</evidence>
<dbReference type="InterPro" id="IPR003464">
    <property type="entry name" value="Muconolactone_d_Isoase"/>
</dbReference>
<evidence type="ECO:0000313" key="10">
    <source>
        <dbReference type="EMBL" id="MBB4660503.1"/>
    </source>
</evidence>
<feature type="domain" description="Muconolactone isomerase" evidence="9">
    <location>
        <begin position="1"/>
        <end position="88"/>
    </location>
</feature>
<dbReference type="Pfam" id="PF02426">
    <property type="entry name" value="MIase"/>
    <property type="match status" value="1"/>
</dbReference>
<dbReference type="SUPFAM" id="SSF54909">
    <property type="entry name" value="Dimeric alpha+beta barrel"/>
    <property type="match status" value="1"/>
</dbReference>
<accession>A0A840I8C7</accession>
<name>A0A840I8C7_9ACTN</name>